<reference evidence="2" key="1">
    <citation type="submission" date="2023-02" db="EMBL/GenBank/DDBJ databases">
        <title>Genome of toxic invasive species Heracleum sosnowskyi carries increased number of genes despite the absence of recent whole-genome duplications.</title>
        <authorList>
            <person name="Schelkunov M."/>
            <person name="Shtratnikova V."/>
            <person name="Makarenko M."/>
            <person name="Klepikova A."/>
            <person name="Omelchenko D."/>
            <person name="Novikova G."/>
            <person name="Obukhova E."/>
            <person name="Bogdanov V."/>
            <person name="Penin A."/>
            <person name="Logacheva M."/>
        </authorList>
    </citation>
    <scope>NUCLEOTIDE SEQUENCE</scope>
    <source>
        <strain evidence="2">Hsosn_3</strain>
        <tissue evidence="2">Leaf</tissue>
    </source>
</reference>
<dbReference type="AlphaFoldDB" id="A0AAD8ITS0"/>
<protein>
    <submittedName>
        <fullName evidence="2">Chlorophyll a-b binding protein</fullName>
    </submittedName>
</protein>
<name>A0AAD8ITS0_9APIA</name>
<gene>
    <name evidence="2" type="ORF">POM88_010771</name>
</gene>
<feature type="compositionally biased region" description="Polar residues" evidence="1">
    <location>
        <begin position="33"/>
        <end position="45"/>
    </location>
</feature>
<feature type="compositionally biased region" description="Basic and acidic residues" evidence="1">
    <location>
        <begin position="81"/>
        <end position="91"/>
    </location>
</feature>
<comment type="caution">
    <text evidence="2">The sequence shown here is derived from an EMBL/GenBank/DDBJ whole genome shotgun (WGS) entry which is preliminary data.</text>
</comment>
<reference evidence="2" key="2">
    <citation type="submission" date="2023-05" db="EMBL/GenBank/DDBJ databases">
        <authorList>
            <person name="Schelkunov M.I."/>
        </authorList>
    </citation>
    <scope>NUCLEOTIDE SEQUENCE</scope>
    <source>
        <strain evidence="2">Hsosn_3</strain>
        <tissue evidence="2">Leaf</tissue>
    </source>
</reference>
<feature type="region of interest" description="Disordered" evidence="1">
    <location>
        <begin position="81"/>
        <end position="102"/>
    </location>
</feature>
<feature type="compositionally biased region" description="Basic residues" evidence="1">
    <location>
        <begin position="1"/>
        <end position="10"/>
    </location>
</feature>
<keyword evidence="3" id="KW-1185">Reference proteome</keyword>
<accession>A0AAD8ITS0</accession>
<evidence type="ECO:0000313" key="3">
    <source>
        <dbReference type="Proteomes" id="UP001237642"/>
    </source>
</evidence>
<dbReference type="PANTHER" id="PTHR36385:SF1">
    <property type="entry name" value="OS07G0562900 PROTEIN"/>
    <property type="match status" value="1"/>
</dbReference>
<proteinExistence type="predicted"/>
<dbReference type="PANTHER" id="PTHR36385">
    <property type="entry name" value="OS07G0562900 PROTEIN"/>
    <property type="match status" value="1"/>
</dbReference>
<evidence type="ECO:0000256" key="1">
    <source>
        <dbReference type="SAM" id="MobiDB-lite"/>
    </source>
</evidence>
<evidence type="ECO:0000313" key="2">
    <source>
        <dbReference type="EMBL" id="KAK1391715.1"/>
    </source>
</evidence>
<organism evidence="2 3">
    <name type="scientific">Heracleum sosnowskyi</name>
    <dbReference type="NCBI Taxonomy" id="360622"/>
    <lineage>
        <taxon>Eukaryota</taxon>
        <taxon>Viridiplantae</taxon>
        <taxon>Streptophyta</taxon>
        <taxon>Embryophyta</taxon>
        <taxon>Tracheophyta</taxon>
        <taxon>Spermatophyta</taxon>
        <taxon>Magnoliopsida</taxon>
        <taxon>eudicotyledons</taxon>
        <taxon>Gunneridae</taxon>
        <taxon>Pentapetalae</taxon>
        <taxon>asterids</taxon>
        <taxon>campanulids</taxon>
        <taxon>Apiales</taxon>
        <taxon>Apiaceae</taxon>
        <taxon>Apioideae</taxon>
        <taxon>apioid superclade</taxon>
        <taxon>Tordylieae</taxon>
        <taxon>Tordyliinae</taxon>
        <taxon>Heracleum</taxon>
    </lineage>
</organism>
<dbReference type="EMBL" id="JAUIZM010000003">
    <property type="protein sequence ID" value="KAK1391715.1"/>
    <property type="molecule type" value="Genomic_DNA"/>
</dbReference>
<feature type="compositionally biased region" description="Polar residues" evidence="1">
    <location>
        <begin position="92"/>
        <end position="102"/>
    </location>
</feature>
<dbReference type="Proteomes" id="UP001237642">
    <property type="component" value="Unassembled WGS sequence"/>
</dbReference>
<feature type="compositionally biased region" description="Polar residues" evidence="1">
    <location>
        <begin position="14"/>
        <end position="24"/>
    </location>
</feature>
<feature type="region of interest" description="Disordered" evidence="1">
    <location>
        <begin position="1"/>
        <end position="45"/>
    </location>
</feature>
<sequence length="102" mass="11413">MAKNRNKKNKKNDTTSMDITTSTKAAAVDVPQSMDTSENIVSDQPRTASIRKVKGVQMKRQKNVRKMKAIAKAVSRTEKSATKVLKNESKTLRTQSAKKLYD</sequence>